<proteinExistence type="predicted"/>
<dbReference type="Proteomes" id="UP000535511">
    <property type="component" value="Unassembled WGS sequence"/>
</dbReference>
<dbReference type="InterPro" id="IPR002477">
    <property type="entry name" value="Peptidoglycan-bd-like"/>
</dbReference>
<feature type="chain" id="PRO_5039291197" description="DUF1906 domain-containing protein" evidence="1">
    <location>
        <begin position="28"/>
        <end position="458"/>
    </location>
</feature>
<dbReference type="InterPro" id="IPR015020">
    <property type="entry name" value="Rv2525c-like_Glyco_Hydro-like"/>
</dbReference>
<evidence type="ECO:0000313" key="5">
    <source>
        <dbReference type="Proteomes" id="UP000535511"/>
    </source>
</evidence>
<organism evidence="4 5">
    <name type="scientific">Nocardioides panaciterrulae</name>
    <dbReference type="NCBI Taxonomy" id="661492"/>
    <lineage>
        <taxon>Bacteria</taxon>
        <taxon>Bacillati</taxon>
        <taxon>Actinomycetota</taxon>
        <taxon>Actinomycetes</taxon>
        <taxon>Propionibacteriales</taxon>
        <taxon>Nocardioidaceae</taxon>
        <taxon>Nocardioides</taxon>
    </lineage>
</organism>
<dbReference type="RefSeq" id="WP_179662253.1">
    <property type="nucleotide sequence ID" value="NZ_JACCBG010000001.1"/>
</dbReference>
<dbReference type="InterPro" id="IPR036365">
    <property type="entry name" value="PGBD-like_sf"/>
</dbReference>
<evidence type="ECO:0000259" key="3">
    <source>
        <dbReference type="Pfam" id="PF08924"/>
    </source>
</evidence>
<keyword evidence="1" id="KW-0732">Signal</keyword>
<dbReference type="InterPro" id="IPR036366">
    <property type="entry name" value="PGBDSf"/>
</dbReference>
<dbReference type="SUPFAM" id="SSF47090">
    <property type="entry name" value="PGBD-like"/>
    <property type="match status" value="2"/>
</dbReference>
<evidence type="ECO:0000256" key="1">
    <source>
        <dbReference type="SAM" id="SignalP"/>
    </source>
</evidence>
<feature type="domain" description="Peptidoglycan binding-like" evidence="2">
    <location>
        <begin position="397"/>
        <end position="453"/>
    </location>
</feature>
<gene>
    <name evidence="4" type="ORF">BJZ21_000431</name>
</gene>
<dbReference type="Pfam" id="PF08924">
    <property type="entry name" value="Rv2525c_GlyHyd-like"/>
    <property type="match status" value="1"/>
</dbReference>
<evidence type="ECO:0000313" key="4">
    <source>
        <dbReference type="EMBL" id="NYD40348.1"/>
    </source>
</evidence>
<dbReference type="Pfam" id="PF01471">
    <property type="entry name" value="PG_binding_1"/>
    <property type="match status" value="2"/>
</dbReference>
<dbReference type="EMBL" id="JACCBG010000001">
    <property type="protein sequence ID" value="NYD40348.1"/>
    <property type="molecule type" value="Genomic_DNA"/>
</dbReference>
<dbReference type="Gene3D" id="1.10.101.10">
    <property type="entry name" value="PGBD-like superfamily/PGBD"/>
    <property type="match status" value="2"/>
</dbReference>
<protein>
    <recommendedName>
        <fullName evidence="6">DUF1906 domain-containing protein</fullName>
    </recommendedName>
</protein>
<accession>A0A7Y9E336</accession>
<sequence length="458" mass="49995">MFRPARRTGRPTVLSLATGLLATLATAALITTSAPGASARAANPVTPGDFTGYGFDQCQAPSQQTMNRWRRHSPFWAVGIYISGDSRACRDQTNLSPAWVGTQLARGWRLLPITLGPQASCQPRFPRYGDDETIDPRLGRHKNYLPARRQGKAEATKTVAAAQALGIVPGSTMYYDLEGFDLGNTACRESALAFLTAWTNQIHALDYVSGVYSSAGSGIKMLDDARVQRPGQFALPDQIWIARWDGRADTSTSYIRADGWMPHARVKQYQGGHDETWGRARVNIDRDFLDVGRGSVAPRESHCPKTVVNHRDYPKLHPANDHYTPAPMLVKTLQCLLQEHDAYTGKVTGRYDADTVAAAHAWQSAHGLAAGRAWNRRSWMTLLADGGRPLLKFGSASSDVRRLQRTLDAASRGTQLRVSGVFDAATQSALRVYQDGVGLPIDGIAAGPTWSALQAARR</sequence>
<name>A0A7Y9E336_9ACTN</name>
<dbReference type="InterPro" id="IPR017853">
    <property type="entry name" value="GH"/>
</dbReference>
<feature type="domain" description="Rv2525c-like glycoside hydrolase-like" evidence="3">
    <location>
        <begin position="68"/>
        <end position="288"/>
    </location>
</feature>
<reference evidence="4 5" key="1">
    <citation type="submission" date="2020-07" db="EMBL/GenBank/DDBJ databases">
        <title>Sequencing the genomes of 1000 actinobacteria strains.</title>
        <authorList>
            <person name="Klenk H.-P."/>
        </authorList>
    </citation>
    <scope>NUCLEOTIDE SEQUENCE [LARGE SCALE GENOMIC DNA]</scope>
    <source>
        <strain evidence="4 5">DSM 21350</strain>
    </source>
</reference>
<dbReference type="AlphaFoldDB" id="A0A7Y9E336"/>
<keyword evidence="5" id="KW-1185">Reference proteome</keyword>
<dbReference type="Gene3D" id="3.20.20.80">
    <property type="entry name" value="Glycosidases"/>
    <property type="match status" value="1"/>
</dbReference>
<feature type="domain" description="Peptidoglycan binding-like" evidence="2">
    <location>
        <begin position="330"/>
        <end position="369"/>
    </location>
</feature>
<evidence type="ECO:0000259" key="2">
    <source>
        <dbReference type="Pfam" id="PF01471"/>
    </source>
</evidence>
<comment type="caution">
    <text evidence="4">The sequence shown here is derived from an EMBL/GenBank/DDBJ whole genome shotgun (WGS) entry which is preliminary data.</text>
</comment>
<evidence type="ECO:0008006" key="6">
    <source>
        <dbReference type="Google" id="ProtNLM"/>
    </source>
</evidence>
<feature type="signal peptide" evidence="1">
    <location>
        <begin position="1"/>
        <end position="27"/>
    </location>
</feature>
<dbReference type="SUPFAM" id="SSF51445">
    <property type="entry name" value="(Trans)glycosidases"/>
    <property type="match status" value="1"/>
</dbReference>